<evidence type="ECO:0000256" key="1">
    <source>
        <dbReference type="ARBA" id="ARBA00023589"/>
    </source>
</evidence>
<comment type="caution">
    <text evidence="3">The sequence shown here is derived from an EMBL/GenBank/DDBJ whole genome shotgun (WGS) entry which is preliminary data.</text>
</comment>
<dbReference type="EMBL" id="CAJVRL010000014">
    <property type="protein sequence ID" value="CAG8949540.1"/>
    <property type="molecule type" value="Genomic_DNA"/>
</dbReference>
<evidence type="ECO:0000313" key="3">
    <source>
        <dbReference type="EMBL" id="CAG8949540.1"/>
    </source>
</evidence>
<dbReference type="GO" id="GO:0000253">
    <property type="term" value="F:3-beta-hydroxysteroid 3-dehydrogenase (NADP+) activity"/>
    <property type="evidence" value="ECO:0007669"/>
    <property type="project" value="UniProtKB-EC"/>
</dbReference>
<gene>
    <name evidence="3" type="ORF">HYFRA_00007772</name>
</gene>
<dbReference type="Proteomes" id="UP000696280">
    <property type="component" value="Unassembled WGS sequence"/>
</dbReference>
<dbReference type="Pfam" id="PF00106">
    <property type="entry name" value="adh_short"/>
    <property type="match status" value="1"/>
</dbReference>
<protein>
    <recommendedName>
        <fullName evidence="2">3beta-hydroxysteroid 3-dehydrogenase</fullName>
        <ecNumber evidence="2">1.1.1.270</ecNumber>
    </recommendedName>
</protein>
<dbReference type="OrthoDB" id="191139at2759"/>
<dbReference type="EC" id="1.1.1.270" evidence="2"/>
<dbReference type="GO" id="GO:0005741">
    <property type="term" value="C:mitochondrial outer membrane"/>
    <property type="evidence" value="ECO:0007669"/>
    <property type="project" value="TreeGrafter"/>
</dbReference>
<reference evidence="3" key="1">
    <citation type="submission" date="2021-07" db="EMBL/GenBank/DDBJ databases">
        <authorList>
            <person name="Durling M."/>
        </authorList>
    </citation>
    <scope>NUCLEOTIDE SEQUENCE</scope>
</reference>
<dbReference type="Gene3D" id="3.40.50.720">
    <property type="entry name" value="NAD(P)-binding Rossmann-like Domain"/>
    <property type="match status" value="1"/>
</dbReference>
<dbReference type="AlphaFoldDB" id="A0A9N9KKV0"/>
<keyword evidence="4" id="KW-1185">Reference proteome</keyword>
<evidence type="ECO:0000256" key="2">
    <source>
        <dbReference type="ARBA" id="ARBA00023621"/>
    </source>
</evidence>
<organism evidence="3 4">
    <name type="scientific">Hymenoscyphus fraxineus</name>
    <dbReference type="NCBI Taxonomy" id="746836"/>
    <lineage>
        <taxon>Eukaryota</taxon>
        <taxon>Fungi</taxon>
        <taxon>Dikarya</taxon>
        <taxon>Ascomycota</taxon>
        <taxon>Pezizomycotina</taxon>
        <taxon>Leotiomycetes</taxon>
        <taxon>Helotiales</taxon>
        <taxon>Helotiaceae</taxon>
        <taxon>Hymenoscyphus</taxon>
    </lineage>
</organism>
<dbReference type="GO" id="GO:0005811">
    <property type="term" value="C:lipid droplet"/>
    <property type="evidence" value="ECO:0007669"/>
    <property type="project" value="TreeGrafter"/>
</dbReference>
<dbReference type="PANTHER" id="PTHR43647:SF4">
    <property type="entry name" value="KETOREDUCTASE (KR) DOMAIN-CONTAINING PROTEIN"/>
    <property type="match status" value="1"/>
</dbReference>
<dbReference type="InterPro" id="IPR002347">
    <property type="entry name" value="SDR_fam"/>
</dbReference>
<dbReference type="GO" id="GO:0005789">
    <property type="term" value="C:endoplasmic reticulum membrane"/>
    <property type="evidence" value="ECO:0007669"/>
    <property type="project" value="TreeGrafter"/>
</dbReference>
<comment type="pathway">
    <text evidence="1">Steroid biosynthesis; zymosterol biosynthesis; zymosterol from lanosterol: step 5/6.</text>
</comment>
<dbReference type="SUPFAM" id="SSF51735">
    <property type="entry name" value="NAD(P)-binding Rossmann-fold domains"/>
    <property type="match status" value="1"/>
</dbReference>
<evidence type="ECO:0000313" key="4">
    <source>
        <dbReference type="Proteomes" id="UP000696280"/>
    </source>
</evidence>
<dbReference type="InterPro" id="IPR051593">
    <property type="entry name" value="Ergosterol_Biosynth_ERG27"/>
</dbReference>
<dbReference type="InterPro" id="IPR036291">
    <property type="entry name" value="NAD(P)-bd_dom_sf"/>
</dbReference>
<dbReference type="PANTHER" id="PTHR43647">
    <property type="entry name" value="DEHYDROGENASE"/>
    <property type="match status" value="1"/>
</dbReference>
<accession>A0A9N9KKV0</accession>
<proteinExistence type="predicted"/>
<name>A0A9N9KKV0_9HELO</name>
<sequence>MSGTIIITGANGSLAVPSVEYLLSHYPDYTAILTVRNTSDSDENTARLKQTIARFPKATTSIRKLDLSSLADVQEFATTISSEIATGSLGKIAAVICNAYIWSINDGLRFSQDKYELSFAVNHLAHMSLVLRLLGSFRSDGRIVFLASDAHYPGKNGLEKYPPGIPDNIELLVKPEPDTAGEEVGRGFQRYGNSKLAVIMGTYELNRRLQQDPNLKDITAVALDPGGLPDSKAMRSGVPGLWKYGMKVLGAFQPIMKYAIPTLRSAKLAAVDLIELAVGKKYIGTKGFYEMSEPSQSSPESNDETKQQKLWTKTLEWAHLTKDDTSLTTAF</sequence>